<dbReference type="EnsemblMetazoa" id="Aqu2.1.44516_001">
    <property type="protein sequence ID" value="Aqu2.1.44516_001"/>
    <property type="gene ID" value="Aqu2.1.44516"/>
</dbReference>
<accession>A0A1X7VX98</accession>
<evidence type="ECO:0000256" key="5">
    <source>
        <dbReference type="SAM" id="MobiDB-lite"/>
    </source>
</evidence>
<dbReference type="Gene3D" id="1.10.10.60">
    <property type="entry name" value="Homeodomain-like"/>
    <property type="match status" value="1"/>
</dbReference>
<keyword evidence="2 4" id="KW-0371">Homeobox</keyword>
<evidence type="ECO:0000259" key="6">
    <source>
        <dbReference type="PROSITE" id="PS50071"/>
    </source>
</evidence>
<dbReference type="STRING" id="400682.A0A1X7VX98"/>
<name>A0A1X7VX98_AMPQE</name>
<keyword evidence="3 4" id="KW-0539">Nucleus</keyword>
<feature type="domain" description="Homeobox" evidence="6">
    <location>
        <begin position="73"/>
        <end position="111"/>
    </location>
</feature>
<dbReference type="InterPro" id="IPR008422">
    <property type="entry name" value="KN_HD"/>
</dbReference>
<dbReference type="InterPro" id="IPR009057">
    <property type="entry name" value="Homeodomain-like_sf"/>
</dbReference>
<dbReference type="InterPro" id="IPR001356">
    <property type="entry name" value="HD"/>
</dbReference>
<feature type="region of interest" description="Disordered" evidence="5">
    <location>
        <begin position="1"/>
        <end position="26"/>
    </location>
</feature>
<sequence length="128" mass="14527">MGEKWLERSLPVGGKPCDNQSLDQPKEGDVEYKSRYCYPQYRGKRMGWVCSSHMEARGSEGYKTSGEVVEAHQTNPYPTKAEKECLAECCGMSVKQLCTWFSNSRRQIRKLGMKTSLEKLCSDSTSIL</sequence>
<dbReference type="CDD" id="cd00086">
    <property type="entry name" value="homeodomain"/>
    <property type="match status" value="1"/>
</dbReference>
<proteinExistence type="predicted"/>
<dbReference type="GO" id="GO:0006355">
    <property type="term" value="P:regulation of DNA-templated transcription"/>
    <property type="evidence" value="ECO:0007669"/>
    <property type="project" value="InterPro"/>
</dbReference>
<dbReference type="PROSITE" id="PS50071">
    <property type="entry name" value="HOMEOBOX_2"/>
    <property type="match status" value="1"/>
</dbReference>
<evidence type="ECO:0000256" key="3">
    <source>
        <dbReference type="ARBA" id="ARBA00023242"/>
    </source>
</evidence>
<dbReference type="InParanoid" id="A0A1X7VX98"/>
<dbReference type="GO" id="GO:0003677">
    <property type="term" value="F:DNA binding"/>
    <property type="evidence" value="ECO:0007669"/>
    <property type="project" value="UniProtKB-UniRule"/>
</dbReference>
<dbReference type="AlphaFoldDB" id="A0A1X7VX98"/>
<evidence type="ECO:0000313" key="7">
    <source>
        <dbReference type="EnsemblMetazoa" id="Aqu2.1.44516_001"/>
    </source>
</evidence>
<organism evidence="7">
    <name type="scientific">Amphimedon queenslandica</name>
    <name type="common">Sponge</name>
    <dbReference type="NCBI Taxonomy" id="400682"/>
    <lineage>
        <taxon>Eukaryota</taxon>
        <taxon>Metazoa</taxon>
        <taxon>Porifera</taxon>
        <taxon>Demospongiae</taxon>
        <taxon>Heteroscleromorpha</taxon>
        <taxon>Haplosclerida</taxon>
        <taxon>Niphatidae</taxon>
        <taxon>Amphimedon</taxon>
    </lineage>
</organism>
<feature type="DNA-binding region" description="Homeobox" evidence="4">
    <location>
        <begin position="75"/>
        <end position="112"/>
    </location>
</feature>
<reference evidence="7" key="1">
    <citation type="submission" date="2017-05" db="UniProtKB">
        <authorList>
            <consortium name="EnsemblMetazoa"/>
        </authorList>
    </citation>
    <scope>IDENTIFICATION</scope>
</reference>
<evidence type="ECO:0000256" key="4">
    <source>
        <dbReference type="PROSITE-ProRule" id="PRU00108"/>
    </source>
</evidence>
<protein>
    <recommendedName>
        <fullName evidence="6">Homeobox domain-containing protein</fullName>
    </recommendedName>
</protein>
<dbReference type="Pfam" id="PF05920">
    <property type="entry name" value="Homeobox_KN"/>
    <property type="match status" value="1"/>
</dbReference>
<evidence type="ECO:0000256" key="2">
    <source>
        <dbReference type="ARBA" id="ARBA00023155"/>
    </source>
</evidence>
<dbReference type="SMART" id="SM00389">
    <property type="entry name" value="HOX"/>
    <property type="match status" value="1"/>
</dbReference>
<dbReference type="SUPFAM" id="SSF46689">
    <property type="entry name" value="Homeodomain-like"/>
    <property type="match status" value="1"/>
</dbReference>
<dbReference type="GO" id="GO:0005634">
    <property type="term" value="C:nucleus"/>
    <property type="evidence" value="ECO:0007669"/>
    <property type="project" value="UniProtKB-SubCell"/>
</dbReference>
<comment type="subcellular location">
    <subcellularLocation>
        <location evidence="4">Nucleus</location>
    </subcellularLocation>
</comment>
<evidence type="ECO:0000256" key="1">
    <source>
        <dbReference type="ARBA" id="ARBA00023125"/>
    </source>
</evidence>
<keyword evidence="1 4" id="KW-0238">DNA-binding</keyword>